<gene>
    <name evidence="5" type="ORF">N0V93_001955</name>
</gene>
<accession>A0A9W8Z4U5</accession>
<evidence type="ECO:0000256" key="3">
    <source>
        <dbReference type="SAM" id="SignalP"/>
    </source>
</evidence>
<feature type="domain" description="Yeast cell wall synthesis Kre9/Knh1-like N-terminal" evidence="4">
    <location>
        <begin position="22"/>
        <end position="112"/>
    </location>
</feature>
<feature type="region of interest" description="Disordered" evidence="2">
    <location>
        <begin position="115"/>
        <end position="185"/>
    </location>
</feature>
<dbReference type="InterPro" id="IPR018466">
    <property type="entry name" value="Kre9/Knh1-like_N"/>
</dbReference>
<dbReference type="Proteomes" id="UP001140453">
    <property type="component" value="Unassembled WGS sequence"/>
</dbReference>
<evidence type="ECO:0000313" key="6">
    <source>
        <dbReference type="Proteomes" id="UP001140453"/>
    </source>
</evidence>
<feature type="signal peptide" evidence="3">
    <location>
        <begin position="1"/>
        <end position="17"/>
    </location>
</feature>
<dbReference type="OrthoDB" id="5316007at2759"/>
<organism evidence="5 6">
    <name type="scientific">Gnomoniopsis smithogilvyi</name>
    <dbReference type="NCBI Taxonomy" id="1191159"/>
    <lineage>
        <taxon>Eukaryota</taxon>
        <taxon>Fungi</taxon>
        <taxon>Dikarya</taxon>
        <taxon>Ascomycota</taxon>
        <taxon>Pezizomycotina</taxon>
        <taxon>Sordariomycetes</taxon>
        <taxon>Sordariomycetidae</taxon>
        <taxon>Diaporthales</taxon>
        <taxon>Gnomoniaceae</taxon>
        <taxon>Gnomoniopsis</taxon>
    </lineage>
</organism>
<evidence type="ECO:0000313" key="5">
    <source>
        <dbReference type="EMBL" id="KAJ4397720.1"/>
    </source>
</evidence>
<feature type="chain" id="PRO_5040989427" description="Yeast cell wall synthesis Kre9/Knh1-like N-terminal domain-containing protein" evidence="3">
    <location>
        <begin position="18"/>
        <end position="204"/>
    </location>
</feature>
<dbReference type="InterPro" id="IPR052479">
    <property type="entry name" value="GPI-anchor_Adhesion_Reg"/>
</dbReference>
<evidence type="ECO:0000256" key="1">
    <source>
        <dbReference type="ARBA" id="ARBA00022729"/>
    </source>
</evidence>
<keyword evidence="6" id="KW-1185">Reference proteome</keyword>
<comment type="caution">
    <text evidence="5">The sequence shown here is derived from an EMBL/GenBank/DDBJ whole genome shotgun (WGS) entry which is preliminary data.</text>
</comment>
<evidence type="ECO:0000259" key="4">
    <source>
        <dbReference type="Pfam" id="PF10342"/>
    </source>
</evidence>
<dbReference type="AlphaFoldDB" id="A0A9W8Z4U5"/>
<protein>
    <recommendedName>
        <fullName evidence="4">Yeast cell wall synthesis Kre9/Knh1-like N-terminal domain-containing protein</fullName>
    </recommendedName>
</protein>
<keyword evidence="1 3" id="KW-0732">Signal</keyword>
<sequence>MVSSILSVLAFAAAVSALKVTSPTSSDVWTVGDSQTVTWETVSSDQDTFNIYLSNMASYPSTTILLASDVSSSAGSADIDGSKLTSGDSFTINFTNGTETEQIYAQSNQFNITEGSSSSSSSSSSASSTAASSTSSGSSTATATDSSSTASSTATSASGSSSGSSSSSSTATGSGSSASSTSSSGAGKIVAGWMGVIAVAVMAL</sequence>
<dbReference type="Pfam" id="PF10342">
    <property type="entry name" value="Kre9_KNH"/>
    <property type="match status" value="1"/>
</dbReference>
<reference evidence="5" key="1">
    <citation type="submission" date="2022-10" db="EMBL/GenBank/DDBJ databases">
        <title>Tapping the CABI collections for fungal endophytes: first genome assemblies for Collariella, Neodidymelliopsis, Ascochyta clinopodiicola, Didymella pomorum, Didymosphaeria variabile, Neocosmospora piperis and Neocucurbitaria cava.</title>
        <authorList>
            <person name="Hill R."/>
        </authorList>
    </citation>
    <scope>NUCLEOTIDE SEQUENCE</scope>
    <source>
        <strain evidence="5">IMI 355082</strain>
    </source>
</reference>
<dbReference type="PANTHER" id="PTHR35185">
    <property type="entry name" value="SERINE/THREONINE-RICH PROTEIN ADG2-RELATED"/>
    <property type="match status" value="1"/>
</dbReference>
<proteinExistence type="predicted"/>
<evidence type="ECO:0000256" key="2">
    <source>
        <dbReference type="SAM" id="MobiDB-lite"/>
    </source>
</evidence>
<dbReference type="EMBL" id="JAPEVB010000001">
    <property type="protein sequence ID" value="KAJ4397720.1"/>
    <property type="molecule type" value="Genomic_DNA"/>
</dbReference>
<dbReference type="PANTHER" id="PTHR35185:SF1">
    <property type="entry name" value="UPF0619 GPI-ANCHORED MEMBRANE PROTEIN C1322.10"/>
    <property type="match status" value="1"/>
</dbReference>
<name>A0A9W8Z4U5_9PEZI</name>